<sequence>MFAHALSILEYVIWFGLMPSFNITQNSAITLLSCDPHCTYPEKSAVHDITLCLGIRSKTFLAFCIGCPILDFAYMSTSPQLTQLSDTSPSLSARECSCCPNLNDPNSIQADNMLLMVY</sequence>
<dbReference type="EMBL" id="GBRH01257541">
    <property type="protein sequence ID" value="JAD40354.1"/>
    <property type="molecule type" value="Transcribed_RNA"/>
</dbReference>
<organism evidence="1">
    <name type="scientific">Arundo donax</name>
    <name type="common">Giant reed</name>
    <name type="synonym">Donax arundinaceus</name>
    <dbReference type="NCBI Taxonomy" id="35708"/>
    <lineage>
        <taxon>Eukaryota</taxon>
        <taxon>Viridiplantae</taxon>
        <taxon>Streptophyta</taxon>
        <taxon>Embryophyta</taxon>
        <taxon>Tracheophyta</taxon>
        <taxon>Spermatophyta</taxon>
        <taxon>Magnoliopsida</taxon>
        <taxon>Liliopsida</taxon>
        <taxon>Poales</taxon>
        <taxon>Poaceae</taxon>
        <taxon>PACMAD clade</taxon>
        <taxon>Arundinoideae</taxon>
        <taxon>Arundineae</taxon>
        <taxon>Arundo</taxon>
    </lineage>
</organism>
<dbReference type="AlphaFoldDB" id="A0A0A8ZLQ4"/>
<reference evidence="1" key="2">
    <citation type="journal article" date="2015" name="Data Brief">
        <title>Shoot transcriptome of the giant reed, Arundo donax.</title>
        <authorList>
            <person name="Barrero R.A."/>
            <person name="Guerrero F.D."/>
            <person name="Moolhuijzen P."/>
            <person name="Goolsby J.A."/>
            <person name="Tidwell J."/>
            <person name="Bellgard S.E."/>
            <person name="Bellgard M.I."/>
        </authorList>
    </citation>
    <scope>NUCLEOTIDE SEQUENCE</scope>
    <source>
        <tissue evidence="1">Shoot tissue taken approximately 20 cm above the soil surface</tissue>
    </source>
</reference>
<name>A0A0A8ZLQ4_ARUDO</name>
<proteinExistence type="predicted"/>
<accession>A0A0A8ZLQ4</accession>
<reference evidence="1" key="1">
    <citation type="submission" date="2014-09" db="EMBL/GenBank/DDBJ databases">
        <authorList>
            <person name="Magalhaes I.L.F."/>
            <person name="Oliveira U."/>
            <person name="Santos F.R."/>
            <person name="Vidigal T.H.D.A."/>
            <person name="Brescovit A.D."/>
            <person name="Santos A.J."/>
        </authorList>
    </citation>
    <scope>NUCLEOTIDE SEQUENCE</scope>
    <source>
        <tissue evidence="1">Shoot tissue taken approximately 20 cm above the soil surface</tissue>
    </source>
</reference>
<evidence type="ECO:0000313" key="1">
    <source>
        <dbReference type="EMBL" id="JAD40354.1"/>
    </source>
</evidence>
<protein>
    <submittedName>
        <fullName evidence="1">Uncharacterized protein</fullName>
    </submittedName>
</protein>